<sequence>MHTRPSIDSDLIALLSELLDAGFMLDDDPGFDEAVKVRDRGIGALSDVEREVYGREVRPVLEAYAQSRAEDAIHGCKPW</sequence>
<dbReference type="Proteomes" id="UP000316093">
    <property type="component" value="Chromosome"/>
</dbReference>
<protein>
    <submittedName>
        <fullName evidence="1">Uncharacterized protein</fullName>
    </submittedName>
</protein>
<proteinExistence type="predicted"/>
<dbReference type="KEGG" id="lpy:FIV34_12125"/>
<keyword evidence="2" id="KW-1185">Reference proteome</keyword>
<dbReference type="AlphaFoldDB" id="A0A4Y5Z685"/>
<evidence type="ECO:0000313" key="2">
    <source>
        <dbReference type="Proteomes" id="UP000316093"/>
    </source>
</evidence>
<evidence type="ECO:0000313" key="1">
    <source>
        <dbReference type="EMBL" id="QDE39905.1"/>
    </source>
</evidence>
<name>A0A4Y5Z685_9GAMM</name>
<reference evidence="1 2" key="1">
    <citation type="submission" date="2019-06" db="EMBL/GenBank/DDBJ databases">
        <title>A complete genome sequence for Luteibacter pinisoli MAH-14.</title>
        <authorList>
            <person name="Baltrus D.A."/>
        </authorList>
    </citation>
    <scope>NUCLEOTIDE SEQUENCE [LARGE SCALE GENOMIC DNA]</scope>
    <source>
        <strain evidence="1 2">MAH-14</strain>
    </source>
</reference>
<accession>A0A4Y5Z685</accession>
<dbReference type="RefSeq" id="WP_139983094.1">
    <property type="nucleotide sequence ID" value="NZ_CP041046.1"/>
</dbReference>
<organism evidence="1 2">
    <name type="scientific">Luteibacter pinisoli</name>
    <dbReference type="NCBI Taxonomy" id="2589080"/>
    <lineage>
        <taxon>Bacteria</taxon>
        <taxon>Pseudomonadati</taxon>
        <taxon>Pseudomonadota</taxon>
        <taxon>Gammaproteobacteria</taxon>
        <taxon>Lysobacterales</taxon>
        <taxon>Rhodanobacteraceae</taxon>
        <taxon>Luteibacter</taxon>
    </lineage>
</organism>
<dbReference type="EMBL" id="CP041046">
    <property type="protein sequence ID" value="QDE39905.1"/>
    <property type="molecule type" value="Genomic_DNA"/>
</dbReference>
<gene>
    <name evidence="1" type="ORF">FIV34_12125</name>
</gene>